<feature type="domain" description="Mos1 transposase HTH" evidence="1">
    <location>
        <begin position="12"/>
        <end position="60"/>
    </location>
</feature>
<protein>
    <recommendedName>
        <fullName evidence="1">Mos1 transposase HTH domain-containing protein</fullName>
    </recommendedName>
</protein>
<accession>A0A0L7RK82</accession>
<organism evidence="2 3">
    <name type="scientific">Habropoda laboriosa</name>
    <dbReference type="NCBI Taxonomy" id="597456"/>
    <lineage>
        <taxon>Eukaryota</taxon>
        <taxon>Metazoa</taxon>
        <taxon>Ecdysozoa</taxon>
        <taxon>Arthropoda</taxon>
        <taxon>Hexapoda</taxon>
        <taxon>Insecta</taxon>
        <taxon>Pterygota</taxon>
        <taxon>Neoptera</taxon>
        <taxon>Endopterygota</taxon>
        <taxon>Hymenoptera</taxon>
        <taxon>Apocrita</taxon>
        <taxon>Aculeata</taxon>
        <taxon>Apoidea</taxon>
        <taxon>Anthophila</taxon>
        <taxon>Apidae</taxon>
        <taxon>Habropoda</taxon>
    </lineage>
</organism>
<dbReference type="Pfam" id="PF17906">
    <property type="entry name" value="HTH_48"/>
    <property type="match status" value="1"/>
</dbReference>
<sequence>MIKIECQVEKNEHFRHLLLFAFNQGSKAAKAARDICAVYGEGAIAERTARDWYAKFKNGNNANQRRLWLVDFCCCQLKHAEPMLHTSETFPSSEDASL</sequence>
<dbReference type="AlphaFoldDB" id="A0A0L7RK82"/>
<keyword evidence="3" id="KW-1185">Reference proteome</keyword>
<dbReference type="EMBL" id="KQ414575">
    <property type="protein sequence ID" value="KOC71244.1"/>
    <property type="molecule type" value="Genomic_DNA"/>
</dbReference>
<dbReference type="Proteomes" id="UP000053825">
    <property type="component" value="Unassembled WGS sequence"/>
</dbReference>
<evidence type="ECO:0000259" key="1">
    <source>
        <dbReference type="Pfam" id="PF17906"/>
    </source>
</evidence>
<dbReference type="InterPro" id="IPR041426">
    <property type="entry name" value="Mos1_HTH"/>
</dbReference>
<evidence type="ECO:0000313" key="2">
    <source>
        <dbReference type="EMBL" id="KOC71244.1"/>
    </source>
</evidence>
<gene>
    <name evidence="2" type="ORF">WH47_00924</name>
</gene>
<reference evidence="2 3" key="1">
    <citation type="submission" date="2015-07" db="EMBL/GenBank/DDBJ databases">
        <title>The genome of Habropoda laboriosa.</title>
        <authorList>
            <person name="Pan H."/>
            <person name="Kapheim K."/>
        </authorList>
    </citation>
    <scope>NUCLEOTIDE SEQUENCE [LARGE SCALE GENOMIC DNA]</scope>
    <source>
        <strain evidence="2">0110345459</strain>
    </source>
</reference>
<proteinExistence type="predicted"/>
<name>A0A0L7RK82_9HYME</name>
<dbReference type="Gene3D" id="1.10.10.1450">
    <property type="match status" value="1"/>
</dbReference>
<evidence type="ECO:0000313" key="3">
    <source>
        <dbReference type="Proteomes" id="UP000053825"/>
    </source>
</evidence>